<dbReference type="Proteomes" id="UP000593892">
    <property type="component" value="Chromosome"/>
</dbReference>
<keyword evidence="3" id="KW-1185">Reference proteome</keyword>
<dbReference type="InterPro" id="IPR014555">
    <property type="entry name" value="RecF-like"/>
</dbReference>
<dbReference type="InterPro" id="IPR027417">
    <property type="entry name" value="P-loop_NTPase"/>
</dbReference>
<evidence type="ECO:0000313" key="2">
    <source>
        <dbReference type="EMBL" id="QOY87572.1"/>
    </source>
</evidence>
<reference evidence="2 3" key="1">
    <citation type="submission" date="2020-10" db="EMBL/GenBank/DDBJ databases">
        <title>Complete genome sequence of Paludibaculum fermentans P105T, a facultatively anaerobic acidobacterium capable of dissimilatory Fe(III) reduction.</title>
        <authorList>
            <person name="Dedysh S.N."/>
            <person name="Beletsky A.V."/>
            <person name="Kulichevskaya I.S."/>
            <person name="Mardanov A.V."/>
            <person name="Ravin N.V."/>
        </authorList>
    </citation>
    <scope>NUCLEOTIDE SEQUENCE [LARGE SCALE GENOMIC DNA]</scope>
    <source>
        <strain evidence="2 3">P105</strain>
    </source>
</reference>
<dbReference type="KEGG" id="pfer:IRI77_33265"/>
<dbReference type="PANTHER" id="PTHR32182:SF25">
    <property type="entry name" value="SLR1056 PROTEIN"/>
    <property type="match status" value="1"/>
</dbReference>
<dbReference type="FunFam" id="3.40.50.300:FF:002534">
    <property type="entry name" value="Putative RecF protein"/>
    <property type="match status" value="1"/>
</dbReference>
<protein>
    <submittedName>
        <fullName evidence="2">AAA family ATPase</fullName>
    </submittedName>
</protein>
<gene>
    <name evidence="2" type="ORF">IRI77_33265</name>
</gene>
<dbReference type="Gene3D" id="3.40.50.300">
    <property type="entry name" value="P-loop containing nucleotide triphosphate hydrolases"/>
    <property type="match status" value="2"/>
</dbReference>
<dbReference type="GO" id="GO:0016887">
    <property type="term" value="F:ATP hydrolysis activity"/>
    <property type="evidence" value="ECO:0007669"/>
    <property type="project" value="InterPro"/>
</dbReference>
<dbReference type="FunFam" id="3.40.50.300:FF:002708">
    <property type="entry name" value="FeS assembly ATPase SufC"/>
    <property type="match status" value="1"/>
</dbReference>
<sequence>MIRILAVQGYRSLRDLLLPLGQLSVITGANGSGKSSVYRSLRLLADAALNSVVASLAREGGLPSTFWAGPETIPRGVRQGLYGVEPVARRKAASLKLGFGGDTYGYSIDLGYPPPPPPETMFALDPRVKRECIWHGPVYRKASALVDRRNNFVWLATTRDEEPVILTQHLSDTDSMLASVADPQRAPEMLAIREAVRGWRFYDHFRTDSDSPARTAQIGTFAPVLHDDGSNLAAALQTIREIRSDEALTSTIEDAFPGSRLEVEAQHGRFELQLLQKGLLRTLSAAELSDGTLRYLLWAAALLTPRPPELMVLNEPETSLHPDLLPALARLILAAARSTQIIVVSHAPLLIDELMTAPLCTRLHLVKDFGETNLEGATAFSKPKWNWPLR</sequence>
<feature type="domain" description="ATPase AAA-type core" evidence="1">
    <location>
        <begin position="23"/>
        <end position="66"/>
    </location>
</feature>
<accession>A0A7S7NPU8</accession>
<evidence type="ECO:0000313" key="3">
    <source>
        <dbReference type="Proteomes" id="UP000593892"/>
    </source>
</evidence>
<dbReference type="GO" id="GO:0006302">
    <property type="term" value="P:double-strand break repair"/>
    <property type="evidence" value="ECO:0007669"/>
    <property type="project" value="TreeGrafter"/>
</dbReference>
<feature type="domain" description="ATPase AAA-type core" evidence="1">
    <location>
        <begin position="193"/>
        <end position="352"/>
    </location>
</feature>
<dbReference type="GO" id="GO:0005524">
    <property type="term" value="F:ATP binding"/>
    <property type="evidence" value="ECO:0007669"/>
    <property type="project" value="InterPro"/>
</dbReference>
<dbReference type="AlphaFoldDB" id="A0A7S7NPU8"/>
<dbReference type="SUPFAM" id="SSF52540">
    <property type="entry name" value="P-loop containing nucleoside triphosphate hydrolases"/>
    <property type="match status" value="1"/>
</dbReference>
<dbReference type="GO" id="GO:0000731">
    <property type="term" value="P:DNA synthesis involved in DNA repair"/>
    <property type="evidence" value="ECO:0007669"/>
    <property type="project" value="TreeGrafter"/>
</dbReference>
<dbReference type="RefSeq" id="WP_194449239.1">
    <property type="nucleotide sequence ID" value="NZ_CP063849.1"/>
</dbReference>
<dbReference type="PANTHER" id="PTHR32182">
    <property type="entry name" value="DNA REPLICATION AND REPAIR PROTEIN RECF"/>
    <property type="match status" value="1"/>
</dbReference>
<proteinExistence type="predicted"/>
<dbReference type="InterPro" id="IPR003959">
    <property type="entry name" value="ATPase_AAA_core"/>
</dbReference>
<dbReference type="PIRSF" id="PIRSF029347">
    <property type="entry name" value="RecF"/>
    <property type="match status" value="1"/>
</dbReference>
<dbReference type="Pfam" id="PF13304">
    <property type="entry name" value="AAA_21"/>
    <property type="match status" value="2"/>
</dbReference>
<name>A0A7S7NPU8_PALFE</name>
<dbReference type="EMBL" id="CP063849">
    <property type="protein sequence ID" value="QOY87572.1"/>
    <property type="molecule type" value="Genomic_DNA"/>
</dbReference>
<organism evidence="2 3">
    <name type="scientific">Paludibaculum fermentans</name>
    <dbReference type="NCBI Taxonomy" id="1473598"/>
    <lineage>
        <taxon>Bacteria</taxon>
        <taxon>Pseudomonadati</taxon>
        <taxon>Acidobacteriota</taxon>
        <taxon>Terriglobia</taxon>
        <taxon>Bryobacterales</taxon>
        <taxon>Bryobacteraceae</taxon>
        <taxon>Paludibaculum</taxon>
    </lineage>
</organism>
<evidence type="ECO:0000259" key="1">
    <source>
        <dbReference type="Pfam" id="PF13304"/>
    </source>
</evidence>